<dbReference type="EMBL" id="AP018042">
    <property type="protein sequence ID" value="BAX81006.1"/>
    <property type="molecule type" value="Genomic_DNA"/>
</dbReference>
<reference evidence="1 2" key="1">
    <citation type="journal article" date="2018" name="Mar. Genomics">
        <title>Complete genome sequence of Marinifilaceae bacterium strain SPP2, isolated from the Antarctic marine sediment.</title>
        <authorList>
            <person name="Watanabe M."/>
            <person name="Kojima H."/>
            <person name="Fukui M."/>
        </authorList>
    </citation>
    <scope>NUCLEOTIDE SEQUENCE [LARGE SCALE GENOMIC DNA]</scope>
    <source>
        <strain evidence="1 2">SPP2</strain>
    </source>
</reference>
<organism evidence="1 2">
    <name type="scientific">Labilibaculum antarcticum</name>
    <dbReference type="NCBI Taxonomy" id="1717717"/>
    <lineage>
        <taxon>Bacteria</taxon>
        <taxon>Pseudomonadati</taxon>
        <taxon>Bacteroidota</taxon>
        <taxon>Bacteroidia</taxon>
        <taxon>Marinilabiliales</taxon>
        <taxon>Marinifilaceae</taxon>
        <taxon>Labilibaculum</taxon>
    </lineage>
</organism>
<evidence type="ECO:0000313" key="2">
    <source>
        <dbReference type="Proteomes" id="UP000218267"/>
    </source>
</evidence>
<dbReference type="KEGG" id="mbas:ALGA_2693"/>
<name>A0A1Y1CKT3_9BACT</name>
<dbReference type="InterPro" id="IPR036412">
    <property type="entry name" value="HAD-like_sf"/>
</dbReference>
<gene>
    <name evidence="1" type="ORF">ALGA_2693</name>
</gene>
<dbReference type="AlphaFoldDB" id="A0A1Y1CKT3"/>
<dbReference type="SUPFAM" id="SSF56784">
    <property type="entry name" value="HAD-like"/>
    <property type="match status" value="1"/>
</dbReference>
<dbReference type="Gene3D" id="3.40.50.1000">
    <property type="entry name" value="HAD superfamily/HAD-like"/>
    <property type="match status" value="1"/>
</dbReference>
<keyword evidence="2" id="KW-1185">Reference proteome</keyword>
<reference evidence="2" key="2">
    <citation type="journal article" date="2020" name="Antonie Van Leeuwenhoek">
        <title>Labilibaculum antarcticum sp. nov., a novel facultative anaerobic, psychrotorelant bacterium isolated from marine sediment of Antarctica.</title>
        <authorList>
            <person name="Watanabe M."/>
            <person name="Kojima H."/>
            <person name="Fukui M."/>
        </authorList>
    </citation>
    <scope>NUCLEOTIDE SEQUENCE [LARGE SCALE GENOMIC DNA]</scope>
    <source>
        <strain evidence="2">SPP2</strain>
    </source>
</reference>
<dbReference type="RefSeq" id="WP_096429928.1">
    <property type="nucleotide sequence ID" value="NZ_AP018042.1"/>
</dbReference>
<accession>A0A1Y1CKT3</accession>
<dbReference type="OrthoDB" id="159409at2"/>
<proteinExistence type="predicted"/>
<sequence length="155" mass="16919">MSLKYKVPGVGTIEIDTLIVDSDGTLTVRGEIVSGVIERIQRIQSFGVNVVMISSDQRGNARGLADFCGITYYEANNSREKEDILLSLGSRKVASIGNARIDIGLFVQSVVSVATLQGEGIHKDVIDHVDIIVPSINDALEFFMDENTFIATMKR</sequence>
<protein>
    <submittedName>
        <fullName evidence="1">Uncharacterized protein</fullName>
    </submittedName>
</protein>
<dbReference type="Proteomes" id="UP000218267">
    <property type="component" value="Chromosome"/>
</dbReference>
<dbReference type="InterPro" id="IPR023214">
    <property type="entry name" value="HAD_sf"/>
</dbReference>
<evidence type="ECO:0000313" key="1">
    <source>
        <dbReference type="EMBL" id="BAX81006.1"/>
    </source>
</evidence>